<protein>
    <recommendedName>
        <fullName evidence="5">Lipoprotein</fullName>
    </recommendedName>
</protein>
<reference evidence="3" key="2">
    <citation type="submission" date="2016-09" db="EMBL/GenBank/DDBJ databases">
        <authorList>
            <person name="Chen S."/>
            <person name="Walker E."/>
        </authorList>
    </citation>
    <scope>NUCLEOTIDE SEQUENCE [LARGE SCALE GENOMIC DNA]</scope>
    <source>
        <strain evidence="3">MSU</strain>
    </source>
</reference>
<evidence type="ECO:0000313" key="3">
    <source>
        <dbReference type="Proteomes" id="UP000180252"/>
    </source>
</evidence>
<reference evidence="1" key="1">
    <citation type="submission" date="2016-09" db="EMBL/GenBank/DDBJ databases">
        <authorList>
            <person name="Capua I."/>
            <person name="De Benedictis P."/>
            <person name="Joannis T."/>
            <person name="Lombin L.H."/>
            <person name="Cattoli G."/>
        </authorList>
    </citation>
    <scope>NUCLEOTIDE SEQUENCE [LARGE SCALE GENOMIC DNA]</scope>
    <source>
        <strain evidence="1">MSU</strain>
    </source>
</reference>
<dbReference type="STRING" id="1278819.BHE19_09705"/>
<dbReference type="RefSeq" id="WP_070907311.1">
    <property type="nucleotide sequence ID" value="NZ_MIKE01000023.1"/>
</dbReference>
<dbReference type="EMBL" id="MUHG01000028">
    <property type="protein sequence ID" value="OXB16669.1"/>
    <property type="molecule type" value="Genomic_DNA"/>
</dbReference>
<dbReference type="EMBL" id="MIKE01000023">
    <property type="protein sequence ID" value="OHT44980.1"/>
    <property type="molecule type" value="Genomic_DNA"/>
</dbReference>
<dbReference type="OrthoDB" id="1268816at2"/>
<accession>A0A1S1J5B6</accession>
<evidence type="ECO:0008006" key="5">
    <source>
        <dbReference type="Google" id="ProtNLM"/>
    </source>
</evidence>
<dbReference type="Proteomes" id="UP000198319">
    <property type="component" value="Unassembled WGS sequence"/>
</dbReference>
<dbReference type="PROSITE" id="PS51257">
    <property type="entry name" value="PROKAR_LIPOPROTEIN"/>
    <property type="match status" value="1"/>
</dbReference>
<evidence type="ECO:0000313" key="4">
    <source>
        <dbReference type="Proteomes" id="UP000198319"/>
    </source>
</evidence>
<proteinExistence type="predicted"/>
<reference evidence="2 4" key="3">
    <citation type="submission" date="2016-11" db="EMBL/GenBank/DDBJ databases">
        <title>Whole genomes of Flavobacteriaceae.</title>
        <authorList>
            <person name="Stine C."/>
            <person name="Li C."/>
            <person name="Tadesse D."/>
        </authorList>
    </citation>
    <scope>NUCLEOTIDE SEQUENCE [LARGE SCALE GENOMIC DNA]</scope>
    <source>
        <strain evidence="2 4">ATCC BAA-2541</strain>
    </source>
</reference>
<organism evidence="1 3">
    <name type="scientific">Flavobacterium tructae</name>
    <dbReference type="NCBI Taxonomy" id="1114873"/>
    <lineage>
        <taxon>Bacteria</taxon>
        <taxon>Pseudomonadati</taxon>
        <taxon>Bacteroidota</taxon>
        <taxon>Flavobacteriia</taxon>
        <taxon>Flavobacteriales</taxon>
        <taxon>Flavobacteriaceae</taxon>
        <taxon>Flavobacterium</taxon>
    </lineage>
</organism>
<comment type="caution">
    <text evidence="1">The sequence shown here is derived from an EMBL/GenBank/DDBJ whole genome shotgun (WGS) entry which is preliminary data.</text>
</comment>
<dbReference type="Proteomes" id="UP000180252">
    <property type="component" value="Unassembled WGS sequence"/>
</dbReference>
<gene>
    <name evidence="2" type="ORF">B0A71_19595</name>
    <name evidence="1" type="ORF">BHE19_09705</name>
</gene>
<evidence type="ECO:0000313" key="2">
    <source>
        <dbReference type="EMBL" id="OXB16669.1"/>
    </source>
</evidence>
<dbReference type="AlphaFoldDB" id="A0A1S1J5B6"/>
<name>A0A1S1J5B6_9FLAO</name>
<sequence>MRNCTKLLALLLGVILISCKRETKTVSSKNEVKREQLDKKVYTSNRESDFKVAPVNFLEEKYKVNGYCLQDHSPTFPVYFFDLEDLGFFDVNYIGKSSLIQDYWSVYNKKGFFSEFKINTGDETSKEINDKVSQILKQKLNEYYIVASFLPKEAVSKYYKDGSGDFDLKENACTYFYIHENNKWVFLKKLLTNKITKEGIDLYTELLLSYKLKNLKAIDENYQGNFSATVEEELTTEGTRHSTYNFTIREDKISLKLDSFYGHSIGEGDYKGTEENNVLELYYNGNDDRCIKLDPTYLIKKEGNKYFIKGVGGEGTFHEWIKLDKK</sequence>
<evidence type="ECO:0000313" key="1">
    <source>
        <dbReference type="EMBL" id="OHT44980.1"/>
    </source>
</evidence>
<keyword evidence="4" id="KW-1185">Reference proteome</keyword>